<keyword evidence="3 10" id="KW-0132">Cell division</keyword>
<name>A0A6L5JVU8_RHOTE</name>
<organism evidence="13 14">
    <name type="scientific">Rhodocyclus tenuis</name>
    <name type="common">Rhodospirillum tenue</name>
    <dbReference type="NCBI Taxonomy" id="1066"/>
    <lineage>
        <taxon>Bacteria</taxon>
        <taxon>Pseudomonadati</taxon>
        <taxon>Pseudomonadota</taxon>
        <taxon>Betaproteobacteria</taxon>
        <taxon>Rhodocyclales</taxon>
        <taxon>Rhodocyclaceae</taxon>
        <taxon>Rhodocyclus</taxon>
    </lineage>
</organism>
<comment type="similarity">
    <text evidence="2 10">Belongs to the TRAFAC class TrmE-Era-EngA-EngB-Septin-like GTPase superfamily. EngB GTPase family.</text>
</comment>
<dbReference type="PANTHER" id="PTHR11649">
    <property type="entry name" value="MSS1/TRME-RELATED GTP-BINDING PROTEIN"/>
    <property type="match status" value="1"/>
</dbReference>
<evidence type="ECO:0000256" key="6">
    <source>
        <dbReference type="ARBA" id="ARBA00022842"/>
    </source>
</evidence>
<comment type="caution">
    <text evidence="13">The sequence shown here is derived from an EMBL/GenBank/DDBJ whole genome shotgun (WGS) entry which is preliminary data.</text>
</comment>
<feature type="compositionally biased region" description="Low complexity" evidence="11">
    <location>
        <begin position="227"/>
        <end position="242"/>
    </location>
</feature>
<feature type="compositionally biased region" description="Polar residues" evidence="11">
    <location>
        <begin position="269"/>
        <end position="284"/>
    </location>
</feature>
<dbReference type="PROSITE" id="PS51706">
    <property type="entry name" value="G_ENGB"/>
    <property type="match status" value="1"/>
</dbReference>
<proteinExistence type="inferred from homology"/>
<dbReference type="OrthoDB" id="9804921at2"/>
<feature type="region of interest" description="Disordered" evidence="11">
    <location>
        <begin position="205"/>
        <end position="302"/>
    </location>
</feature>
<evidence type="ECO:0000256" key="11">
    <source>
        <dbReference type="SAM" id="MobiDB-lite"/>
    </source>
</evidence>
<evidence type="ECO:0000256" key="9">
    <source>
        <dbReference type="ARBA" id="ARBA00023306"/>
    </source>
</evidence>
<accession>A0A6L5JVU8</accession>
<gene>
    <name evidence="10" type="primary">engB</name>
    <name evidence="13" type="ORF">GHK24_02605</name>
</gene>
<dbReference type="Pfam" id="PF01926">
    <property type="entry name" value="MMR_HSR1"/>
    <property type="match status" value="1"/>
</dbReference>
<dbReference type="NCBIfam" id="TIGR03598">
    <property type="entry name" value="GTPase_YsxC"/>
    <property type="match status" value="1"/>
</dbReference>
<dbReference type="CDD" id="cd01876">
    <property type="entry name" value="YihA_EngB"/>
    <property type="match status" value="1"/>
</dbReference>
<reference evidence="13 14" key="1">
    <citation type="submission" date="2019-10" db="EMBL/GenBank/DDBJ databases">
        <title>Whole-genome sequence of the purple nonsulfur photosynthetic bacterium Rhodocyclus tenuis.</title>
        <authorList>
            <person name="Kyndt J.A."/>
            <person name="Meyer T.E."/>
        </authorList>
    </citation>
    <scope>NUCLEOTIDE SEQUENCE [LARGE SCALE GENOMIC DNA]</scope>
    <source>
        <strain evidence="13 14">DSM 110</strain>
    </source>
</reference>
<keyword evidence="7 10" id="KW-0342">GTP-binding</keyword>
<comment type="function">
    <text evidence="10">Necessary for normal cell division and for the maintenance of normal septation.</text>
</comment>
<keyword evidence="6" id="KW-0460">Magnesium</keyword>
<evidence type="ECO:0000256" key="2">
    <source>
        <dbReference type="ARBA" id="ARBA00009638"/>
    </source>
</evidence>
<dbReference type="InterPro" id="IPR030393">
    <property type="entry name" value="G_ENGB_dom"/>
</dbReference>
<dbReference type="FunFam" id="3.40.50.300:FF:000098">
    <property type="entry name" value="Probable GTP-binding protein EngB"/>
    <property type="match status" value="1"/>
</dbReference>
<evidence type="ECO:0000313" key="14">
    <source>
        <dbReference type="Proteomes" id="UP000480275"/>
    </source>
</evidence>
<dbReference type="AlphaFoldDB" id="A0A6L5JVU8"/>
<dbReference type="InterPro" id="IPR006073">
    <property type="entry name" value="GTP-bd"/>
</dbReference>
<evidence type="ECO:0000256" key="3">
    <source>
        <dbReference type="ARBA" id="ARBA00022618"/>
    </source>
</evidence>
<dbReference type="GO" id="GO:0046872">
    <property type="term" value="F:metal ion binding"/>
    <property type="evidence" value="ECO:0007669"/>
    <property type="project" value="UniProtKB-KW"/>
</dbReference>
<dbReference type="HAMAP" id="MF_00321">
    <property type="entry name" value="GTPase_EngB"/>
    <property type="match status" value="1"/>
</dbReference>
<evidence type="ECO:0000256" key="5">
    <source>
        <dbReference type="ARBA" id="ARBA00022741"/>
    </source>
</evidence>
<dbReference type="InterPro" id="IPR019987">
    <property type="entry name" value="GTP-bd_ribosome_bio_YsxC"/>
</dbReference>
<comment type="cofactor">
    <cofactor evidence="1">
        <name>Mg(2+)</name>
        <dbReference type="ChEBI" id="CHEBI:18420"/>
    </cofactor>
</comment>
<dbReference type="PANTHER" id="PTHR11649:SF13">
    <property type="entry name" value="ENGB-TYPE G DOMAIN-CONTAINING PROTEIN"/>
    <property type="match status" value="1"/>
</dbReference>
<protein>
    <recommendedName>
        <fullName evidence="10">Probable GTP-binding protein EngB</fullName>
    </recommendedName>
</protein>
<evidence type="ECO:0000259" key="12">
    <source>
        <dbReference type="PROSITE" id="PS51706"/>
    </source>
</evidence>
<keyword evidence="5 10" id="KW-0547">Nucleotide-binding</keyword>
<evidence type="ECO:0000256" key="1">
    <source>
        <dbReference type="ARBA" id="ARBA00001946"/>
    </source>
</evidence>
<evidence type="ECO:0000256" key="4">
    <source>
        <dbReference type="ARBA" id="ARBA00022723"/>
    </source>
</evidence>
<evidence type="ECO:0000256" key="8">
    <source>
        <dbReference type="ARBA" id="ARBA00023210"/>
    </source>
</evidence>
<dbReference type="GO" id="GO:0000917">
    <property type="term" value="P:division septum assembly"/>
    <property type="evidence" value="ECO:0007669"/>
    <property type="project" value="UniProtKB-KW"/>
</dbReference>
<feature type="domain" description="EngB-type G" evidence="12">
    <location>
        <begin position="23"/>
        <end position="202"/>
    </location>
</feature>
<keyword evidence="4" id="KW-0479">Metal-binding</keyword>
<dbReference type="InterPro" id="IPR027417">
    <property type="entry name" value="P-loop_NTPase"/>
</dbReference>
<keyword evidence="9 10" id="KW-0131">Cell cycle</keyword>
<keyword evidence="8 10" id="KW-0717">Septation</keyword>
<dbReference type="GO" id="GO:0005829">
    <property type="term" value="C:cytosol"/>
    <property type="evidence" value="ECO:0007669"/>
    <property type="project" value="TreeGrafter"/>
</dbReference>
<dbReference type="EMBL" id="WIXJ01000001">
    <property type="protein sequence ID" value="MQY50670.1"/>
    <property type="molecule type" value="Genomic_DNA"/>
</dbReference>
<dbReference type="SUPFAM" id="SSF52540">
    <property type="entry name" value="P-loop containing nucleoside triphosphate hydrolases"/>
    <property type="match status" value="1"/>
</dbReference>
<dbReference type="Gene3D" id="3.40.50.300">
    <property type="entry name" value="P-loop containing nucleotide triphosphate hydrolases"/>
    <property type="match status" value="1"/>
</dbReference>
<evidence type="ECO:0000256" key="10">
    <source>
        <dbReference type="HAMAP-Rule" id="MF_00321"/>
    </source>
</evidence>
<sequence>MPLFQKAVFHTTVARLGDLPVDSCGEVAFAGRSNAGKSSAINTLANHTRLAYVSKTPGRTQHLNFFSLSEGRYLVDLPGYGFAKAPGDIRSQWDALLAPYLRFREPLRGLVLIVDCRSLLTELDEQMLAWFAQTGKPVHVLMTKVDKLTRAEQMRALQAMRESVRALGDEDFAQRCSVQLFSSLKKIGVDAAKKVLGAWMGLDVQATPAPPAAPRTEKKARPRNRTAKGWSARAAASALPSARQERRAELARQAQSTPESLVSVAADATNETNGTNVANVTNKANDAKTPIAADSNTDASEK</sequence>
<dbReference type="GO" id="GO:0005525">
    <property type="term" value="F:GTP binding"/>
    <property type="evidence" value="ECO:0007669"/>
    <property type="project" value="UniProtKB-UniRule"/>
</dbReference>
<dbReference type="Proteomes" id="UP000480275">
    <property type="component" value="Unassembled WGS sequence"/>
</dbReference>
<evidence type="ECO:0000313" key="13">
    <source>
        <dbReference type="EMBL" id="MQY50670.1"/>
    </source>
</evidence>
<evidence type="ECO:0000256" key="7">
    <source>
        <dbReference type="ARBA" id="ARBA00023134"/>
    </source>
</evidence>